<gene>
    <name evidence="4" type="ORF">COX37_01660</name>
</gene>
<comment type="similarity">
    <text evidence="1 2">Belongs to the BioY family.</text>
</comment>
<accession>A0A2G9YWM6</accession>
<organism evidence="4 5">
    <name type="scientific">Candidatus Nealsonbacteria bacterium CG23_combo_of_CG06-09_8_20_14_all_39_17</name>
    <dbReference type="NCBI Taxonomy" id="1974722"/>
    <lineage>
        <taxon>Bacteria</taxon>
        <taxon>Candidatus Nealsoniibacteriota</taxon>
    </lineage>
</organism>
<dbReference type="AlphaFoldDB" id="A0A2G9YWM6"/>
<feature type="transmembrane region" description="Helical" evidence="3">
    <location>
        <begin position="148"/>
        <end position="172"/>
    </location>
</feature>
<keyword evidence="2" id="KW-1003">Cell membrane</keyword>
<feature type="transmembrane region" description="Helical" evidence="3">
    <location>
        <begin position="12"/>
        <end position="29"/>
    </location>
</feature>
<dbReference type="EMBL" id="PCRO01000021">
    <property type="protein sequence ID" value="PIP22871.1"/>
    <property type="molecule type" value="Genomic_DNA"/>
</dbReference>
<protein>
    <recommendedName>
        <fullName evidence="2">Biotin transporter</fullName>
    </recommendedName>
</protein>
<keyword evidence="3" id="KW-1133">Transmembrane helix</keyword>
<evidence type="ECO:0000256" key="2">
    <source>
        <dbReference type="PIRNR" id="PIRNR016661"/>
    </source>
</evidence>
<feature type="transmembrane region" description="Helical" evidence="3">
    <location>
        <begin position="66"/>
        <end position="85"/>
    </location>
</feature>
<dbReference type="PANTHER" id="PTHR34295:SF1">
    <property type="entry name" value="BIOTIN TRANSPORTER BIOY"/>
    <property type="match status" value="1"/>
</dbReference>
<keyword evidence="2 3" id="KW-0472">Membrane</keyword>
<evidence type="ECO:0000313" key="4">
    <source>
        <dbReference type="EMBL" id="PIP22871.1"/>
    </source>
</evidence>
<comment type="subcellular location">
    <subcellularLocation>
        <location evidence="2">Cell membrane</location>
        <topology evidence="2">Multi-pass membrane protein</topology>
    </subcellularLocation>
</comment>
<sequence>MPRTSIKAHVIVRDVVLVVSFALLTAVCAKIKLQIGIVPITMQTFAVILSGLLLGSRRGALSQITYLFGGLSGILWFSLGGGMAYLMSPTLGYIVGFIFAAFIAGKLAERGWDRKLITTGLAMIIGLSIVYFFGLLWLARFVPADRLLAAGLIPFLPGEVLKVLLAGLLLPLGWKLIGKSKKFPPEADQPMAEKIKK</sequence>
<keyword evidence="3" id="KW-0812">Transmembrane</keyword>
<name>A0A2G9YWM6_9BACT</name>
<dbReference type="Gene3D" id="1.10.1760.20">
    <property type="match status" value="1"/>
</dbReference>
<dbReference type="GO" id="GO:0005886">
    <property type="term" value="C:plasma membrane"/>
    <property type="evidence" value="ECO:0007669"/>
    <property type="project" value="UniProtKB-SubCell"/>
</dbReference>
<feature type="transmembrane region" description="Helical" evidence="3">
    <location>
        <begin position="120"/>
        <end position="142"/>
    </location>
</feature>
<keyword evidence="2" id="KW-0813">Transport</keyword>
<proteinExistence type="inferred from homology"/>
<reference evidence="4 5" key="1">
    <citation type="submission" date="2017-09" db="EMBL/GenBank/DDBJ databases">
        <title>Depth-based differentiation of microbial function through sediment-hosted aquifers and enrichment of novel symbionts in the deep terrestrial subsurface.</title>
        <authorList>
            <person name="Probst A.J."/>
            <person name="Ladd B."/>
            <person name="Jarett J.K."/>
            <person name="Geller-Mcgrath D.E."/>
            <person name="Sieber C.M."/>
            <person name="Emerson J.B."/>
            <person name="Anantharaman K."/>
            <person name="Thomas B.C."/>
            <person name="Malmstrom R."/>
            <person name="Stieglmeier M."/>
            <person name="Klingl A."/>
            <person name="Woyke T."/>
            <person name="Ryan C.M."/>
            <person name="Banfield J.F."/>
        </authorList>
    </citation>
    <scope>NUCLEOTIDE SEQUENCE [LARGE SCALE GENOMIC DNA]</scope>
    <source>
        <strain evidence="4">CG23_combo_of_CG06-09_8_20_14_all_39_17</strain>
    </source>
</reference>
<dbReference type="InterPro" id="IPR003784">
    <property type="entry name" value="BioY"/>
</dbReference>
<feature type="transmembrane region" description="Helical" evidence="3">
    <location>
        <begin position="91"/>
        <end position="108"/>
    </location>
</feature>
<comment type="caution">
    <text evidence="4">The sequence shown here is derived from an EMBL/GenBank/DDBJ whole genome shotgun (WGS) entry which is preliminary data.</text>
</comment>
<dbReference type="PANTHER" id="PTHR34295">
    <property type="entry name" value="BIOTIN TRANSPORTER BIOY"/>
    <property type="match status" value="1"/>
</dbReference>
<feature type="transmembrane region" description="Helical" evidence="3">
    <location>
        <begin position="35"/>
        <end position="54"/>
    </location>
</feature>
<evidence type="ECO:0000313" key="5">
    <source>
        <dbReference type="Proteomes" id="UP000229976"/>
    </source>
</evidence>
<evidence type="ECO:0000256" key="3">
    <source>
        <dbReference type="SAM" id="Phobius"/>
    </source>
</evidence>
<dbReference type="Pfam" id="PF02632">
    <property type="entry name" value="BioY"/>
    <property type="match status" value="1"/>
</dbReference>
<dbReference type="PIRSF" id="PIRSF016661">
    <property type="entry name" value="BioY"/>
    <property type="match status" value="1"/>
</dbReference>
<evidence type="ECO:0000256" key="1">
    <source>
        <dbReference type="ARBA" id="ARBA00010692"/>
    </source>
</evidence>
<dbReference type="Proteomes" id="UP000229976">
    <property type="component" value="Unassembled WGS sequence"/>
</dbReference>
<dbReference type="GO" id="GO:0015225">
    <property type="term" value="F:biotin transmembrane transporter activity"/>
    <property type="evidence" value="ECO:0007669"/>
    <property type="project" value="UniProtKB-UniRule"/>
</dbReference>